<dbReference type="FunFam" id="3.40.30.10:FF:000013">
    <property type="entry name" value="Blast:Protein SCO1 homolog, mitochondrial"/>
    <property type="match status" value="1"/>
</dbReference>
<feature type="binding site" evidence="3">
    <location>
        <position position="167"/>
    </location>
    <ligand>
        <name>Cu cation</name>
        <dbReference type="ChEBI" id="CHEBI:23378"/>
    </ligand>
</feature>
<dbReference type="InterPro" id="IPR013766">
    <property type="entry name" value="Thioredoxin_domain"/>
</dbReference>
<dbReference type="Pfam" id="PF02630">
    <property type="entry name" value="SCO1-SenC"/>
    <property type="match status" value="1"/>
</dbReference>
<evidence type="ECO:0000256" key="5">
    <source>
        <dbReference type="SAM" id="SignalP"/>
    </source>
</evidence>
<comment type="caution">
    <text evidence="7">The sequence shown here is derived from an EMBL/GenBank/DDBJ whole genome shotgun (WGS) entry which is preliminary data.</text>
</comment>
<dbReference type="Gene3D" id="3.40.30.10">
    <property type="entry name" value="Glutaredoxin"/>
    <property type="match status" value="1"/>
</dbReference>
<dbReference type="GO" id="GO:0046872">
    <property type="term" value="F:metal ion binding"/>
    <property type="evidence" value="ECO:0007669"/>
    <property type="project" value="UniProtKB-KW"/>
</dbReference>
<evidence type="ECO:0000313" key="8">
    <source>
        <dbReference type="Proteomes" id="UP000215767"/>
    </source>
</evidence>
<keyword evidence="5" id="KW-0732">Signal</keyword>
<feature type="chain" id="PRO_5012469896" evidence="5">
    <location>
        <begin position="27"/>
        <end position="202"/>
    </location>
</feature>
<name>A0A261UXH1_9BORD</name>
<protein>
    <submittedName>
        <fullName evidence="7">SCO family protein</fullName>
    </submittedName>
</protein>
<evidence type="ECO:0000256" key="3">
    <source>
        <dbReference type="PIRSR" id="PIRSR603782-1"/>
    </source>
</evidence>
<proteinExistence type="inferred from homology"/>
<evidence type="ECO:0000313" key="7">
    <source>
        <dbReference type="EMBL" id="OZI66355.1"/>
    </source>
</evidence>
<feature type="signal peptide" evidence="5">
    <location>
        <begin position="1"/>
        <end position="26"/>
    </location>
</feature>
<keyword evidence="2 3" id="KW-0186">Copper</keyword>
<dbReference type="SUPFAM" id="SSF52833">
    <property type="entry name" value="Thioredoxin-like"/>
    <property type="match status" value="1"/>
</dbReference>
<dbReference type="PROSITE" id="PS51352">
    <property type="entry name" value="THIOREDOXIN_2"/>
    <property type="match status" value="1"/>
</dbReference>
<evidence type="ECO:0000256" key="4">
    <source>
        <dbReference type="PIRSR" id="PIRSR603782-2"/>
    </source>
</evidence>
<dbReference type="InterPro" id="IPR003782">
    <property type="entry name" value="SCO1/SenC"/>
</dbReference>
<dbReference type="Proteomes" id="UP000215767">
    <property type="component" value="Unassembled WGS sequence"/>
</dbReference>
<keyword evidence="8" id="KW-1185">Reference proteome</keyword>
<dbReference type="EMBL" id="NEVS01000001">
    <property type="protein sequence ID" value="OZI66355.1"/>
    <property type="molecule type" value="Genomic_DNA"/>
</dbReference>
<accession>A0A261UXH1</accession>
<feature type="disulfide bond" description="Redox-active" evidence="4">
    <location>
        <begin position="78"/>
        <end position="82"/>
    </location>
</feature>
<gene>
    <name evidence="7" type="ORF">CAL28_00995</name>
</gene>
<evidence type="ECO:0000259" key="6">
    <source>
        <dbReference type="PROSITE" id="PS51352"/>
    </source>
</evidence>
<keyword evidence="3" id="KW-0479">Metal-binding</keyword>
<evidence type="ECO:0000256" key="1">
    <source>
        <dbReference type="ARBA" id="ARBA00010996"/>
    </source>
</evidence>
<dbReference type="PANTHER" id="PTHR12151">
    <property type="entry name" value="ELECTRON TRANSPORT PROTIN SCO1/SENC FAMILY MEMBER"/>
    <property type="match status" value="1"/>
</dbReference>
<dbReference type="OrthoDB" id="9790194at2"/>
<sequence>MPVAIALPRRALLRTFAAAPIAALLAACGQDAPSFKGSDITGTHLGKNLSMVDQDGRPRTLADYAGKVMVVFFGYTQCPDVCPTSLAELAQVMQALGPDASRVQVAMITVDPERDTPEVLKQYVQTFNPSFVGLTGSPEQVKQAATSFKVYYAKVPAKNGKDYSMDHSAAFYLLDAKGEARVLAGNGSDVASLTHDIKALLG</sequence>
<organism evidence="7 8">
    <name type="scientific">Bordetella genomosp. 11</name>
    <dbReference type="NCBI Taxonomy" id="1416808"/>
    <lineage>
        <taxon>Bacteria</taxon>
        <taxon>Pseudomonadati</taxon>
        <taxon>Pseudomonadota</taxon>
        <taxon>Betaproteobacteria</taxon>
        <taxon>Burkholderiales</taxon>
        <taxon>Alcaligenaceae</taxon>
        <taxon>Bordetella</taxon>
    </lineage>
</organism>
<dbReference type="RefSeq" id="WP_094839567.1">
    <property type="nucleotide sequence ID" value="NZ_NEVS01000001.1"/>
</dbReference>
<dbReference type="CDD" id="cd02968">
    <property type="entry name" value="SCO"/>
    <property type="match status" value="1"/>
</dbReference>
<feature type="domain" description="Thioredoxin" evidence="6">
    <location>
        <begin position="26"/>
        <end position="202"/>
    </location>
</feature>
<reference evidence="8" key="1">
    <citation type="submission" date="2017-05" db="EMBL/GenBank/DDBJ databases">
        <title>Complete and WGS of Bordetella genogroups.</title>
        <authorList>
            <person name="Spilker T."/>
            <person name="Lipuma J."/>
        </authorList>
    </citation>
    <scope>NUCLEOTIDE SEQUENCE [LARGE SCALE GENOMIC DNA]</scope>
    <source>
        <strain evidence="8">AU8856</strain>
    </source>
</reference>
<evidence type="ECO:0000256" key="2">
    <source>
        <dbReference type="ARBA" id="ARBA00023008"/>
    </source>
</evidence>
<feature type="binding site" evidence="3">
    <location>
        <position position="78"/>
    </location>
    <ligand>
        <name>Cu cation</name>
        <dbReference type="ChEBI" id="CHEBI:23378"/>
    </ligand>
</feature>
<dbReference type="PANTHER" id="PTHR12151:SF25">
    <property type="entry name" value="LINALOOL DEHYDRATASE_ISOMERASE DOMAIN-CONTAINING PROTEIN"/>
    <property type="match status" value="1"/>
</dbReference>
<dbReference type="InterPro" id="IPR036249">
    <property type="entry name" value="Thioredoxin-like_sf"/>
</dbReference>
<dbReference type="AlphaFoldDB" id="A0A261UXH1"/>
<comment type="similarity">
    <text evidence="1">Belongs to the SCO1/2 family.</text>
</comment>
<feature type="binding site" evidence="3">
    <location>
        <position position="82"/>
    </location>
    <ligand>
        <name>Cu cation</name>
        <dbReference type="ChEBI" id="CHEBI:23378"/>
    </ligand>
</feature>
<keyword evidence="4" id="KW-1015">Disulfide bond</keyword>